<dbReference type="EMBL" id="GG692422">
    <property type="protein sequence ID" value="EER42315.1"/>
    <property type="molecule type" value="Genomic_DNA"/>
</dbReference>
<reference evidence="3" key="1">
    <citation type="submission" date="2009-05" db="EMBL/GenBank/DDBJ databases">
        <title>The genome sequence of Ajellomyces capsulatus strain H143.</title>
        <authorList>
            <person name="Champion M."/>
            <person name="Cuomo C.A."/>
            <person name="Ma L.-J."/>
            <person name="Henn M.R."/>
            <person name="Sil A."/>
            <person name="Goldman B."/>
            <person name="Young S.K."/>
            <person name="Kodira C.D."/>
            <person name="Zeng Q."/>
            <person name="Koehrsen M."/>
            <person name="Alvarado L."/>
            <person name="Berlin A.M."/>
            <person name="Borenstein D."/>
            <person name="Chen Z."/>
            <person name="Engels R."/>
            <person name="Freedman E."/>
            <person name="Gellesch M."/>
            <person name="Goldberg J."/>
            <person name="Griggs A."/>
            <person name="Gujja S."/>
            <person name="Heiman D.I."/>
            <person name="Hepburn T.A."/>
            <person name="Howarth C."/>
            <person name="Jen D."/>
            <person name="Larson L."/>
            <person name="Lewis B."/>
            <person name="Mehta T."/>
            <person name="Park D."/>
            <person name="Pearson M."/>
            <person name="Roberts A."/>
            <person name="Saif S."/>
            <person name="Shea T.D."/>
            <person name="Shenoy N."/>
            <person name="Sisk P."/>
            <person name="Stolte C."/>
            <person name="Sykes S."/>
            <person name="Walk T."/>
            <person name="White J."/>
            <person name="Yandava C."/>
            <person name="Klein B."/>
            <person name="McEwen J.G."/>
            <person name="Puccia R."/>
            <person name="Goldman G.H."/>
            <person name="Felipe M.S."/>
            <person name="Nino-Vega G."/>
            <person name="San-Blas G."/>
            <person name="Taylor J.W."/>
            <person name="Mendoza L."/>
            <person name="Galagan J.E."/>
            <person name="Nusbaum C."/>
            <person name="Birren B.W."/>
        </authorList>
    </citation>
    <scope>NUCLEOTIDE SEQUENCE [LARGE SCALE GENOMIC DNA]</scope>
    <source>
        <strain evidence="3">H143</strain>
    </source>
</reference>
<accession>C6HCM5</accession>
<evidence type="ECO:0000313" key="2">
    <source>
        <dbReference type="EMBL" id="EER42315.1"/>
    </source>
</evidence>
<dbReference type="VEuPathDB" id="FungiDB:HCDG_03774"/>
<dbReference type="HOGENOM" id="CLU_2132839_0_0_1"/>
<evidence type="ECO:0000313" key="3">
    <source>
        <dbReference type="Proteomes" id="UP000002624"/>
    </source>
</evidence>
<dbReference type="AlphaFoldDB" id="C6HCM5"/>
<organism evidence="2 3">
    <name type="scientific">Ajellomyces capsulatus (strain H143)</name>
    <name type="common">Darling's disease fungus</name>
    <name type="synonym">Histoplasma capsulatum</name>
    <dbReference type="NCBI Taxonomy" id="544712"/>
    <lineage>
        <taxon>Eukaryota</taxon>
        <taxon>Fungi</taxon>
        <taxon>Dikarya</taxon>
        <taxon>Ascomycota</taxon>
        <taxon>Pezizomycotina</taxon>
        <taxon>Eurotiomycetes</taxon>
        <taxon>Eurotiomycetidae</taxon>
        <taxon>Onygenales</taxon>
        <taxon>Ajellomycetaceae</taxon>
        <taxon>Histoplasma</taxon>
    </lineage>
</organism>
<evidence type="ECO:0000256" key="1">
    <source>
        <dbReference type="SAM" id="MobiDB-lite"/>
    </source>
</evidence>
<proteinExistence type="predicted"/>
<sequence>MGRGPQSVDVDGACPRVPGARIDQGQPSSQRNHQTAHAASPVGPWVLQKIHYVALARVSLNWLSVACLLLSGRRLATTGEFQGARKKPSWPSFRETLERQHAWRCAKWSDKKF</sequence>
<dbReference type="Proteomes" id="UP000002624">
    <property type="component" value="Unassembled WGS sequence"/>
</dbReference>
<feature type="compositionally biased region" description="Polar residues" evidence="1">
    <location>
        <begin position="25"/>
        <end position="37"/>
    </location>
</feature>
<protein>
    <submittedName>
        <fullName evidence="2">Uncharacterized protein</fullName>
    </submittedName>
</protein>
<name>C6HCM5_AJECH</name>
<feature type="region of interest" description="Disordered" evidence="1">
    <location>
        <begin position="1"/>
        <end position="40"/>
    </location>
</feature>
<gene>
    <name evidence="2" type="ORF">HCDG_03774</name>
</gene>